<dbReference type="CDD" id="cd12173">
    <property type="entry name" value="PGDH_4"/>
    <property type="match status" value="1"/>
</dbReference>
<dbReference type="CDD" id="cd04902">
    <property type="entry name" value="ACT_3PGDH-xct"/>
    <property type="match status" value="1"/>
</dbReference>
<dbReference type="InterPro" id="IPR045865">
    <property type="entry name" value="ACT-like_dom_sf"/>
</dbReference>
<dbReference type="InterPro" id="IPR045626">
    <property type="entry name" value="PGDH_ASB_dom"/>
</dbReference>
<gene>
    <name evidence="11" type="ORF">MNBD_DELTA01-1349</name>
</gene>
<dbReference type="EC" id="1.1.1.95" evidence="3"/>
<name>A0A3B0QVV9_9ZZZZ</name>
<dbReference type="Pfam" id="PF19304">
    <property type="entry name" value="PGDH_inter"/>
    <property type="match status" value="1"/>
</dbReference>
<dbReference type="PANTHER" id="PTHR42789">
    <property type="entry name" value="D-ISOMER SPECIFIC 2-HYDROXYACID DEHYDROGENASE FAMILY PROTEIN (AFU_ORTHOLOGUE AFUA_6G10090)"/>
    <property type="match status" value="1"/>
</dbReference>
<dbReference type="InterPro" id="IPR029752">
    <property type="entry name" value="D-isomer_DH_CS1"/>
</dbReference>
<dbReference type="GO" id="GO:0051287">
    <property type="term" value="F:NAD binding"/>
    <property type="evidence" value="ECO:0007669"/>
    <property type="project" value="InterPro"/>
</dbReference>
<dbReference type="InterPro" id="IPR050857">
    <property type="entry name" value="D-2-hydroxyacid_DH"/>
</dbReference>
<dbReference type="SUPFAM" id="SSF52283">
    <property type="entry name" value="Formate/glycerate dehydrogenase catalytic domain-like"/>
    <property type="match status" value="1"/>
</dbReference>
<dbReference type="PROSITE" id="PS00670">
    <property type="entry name" value="D_2_HYDROXYACID_DH_2"/>
    <property type="match status" value="1"/>
</dbReference>
<keyword evidence="8" id="KW-0718">Serine biosynthesis</keyword>
<keyword evidence="6 11" id="KW-0560">Oxidoreductase</keyword>
<dbReference type="Pfam" id="PF02826">
    <property type="entry name" value="2-Hacid_dh_C"/>
    <property type="match status" value="1"/>
</dbReference>
<dbReference type="Pfam" id="PF01842">
    <property type="entry name" value="ACT"/>
    <property type="match status" value="1"/>
</dbReference>
<dbReference type="PANTHER" id="PTHR42789:SF1">
    <property type="entry name" value="D-ISOMER SPECIFIC 2-HYDROXYACID DEHYDROGENASE FAMILY PROTEIN (AFU_ORTHOLOGUE AFUA_6G10090)"/>
    <property type="match status" value="1"/>
</dbReference>
<dbReference type="InterPro" id="IPR006140">
    <property type="entry name" value="D-isomer_DH_NAD-bd"/>
</dbReference>
<keyword evidence="5" id="KW-0028">Amino-acid biosynthesis</keyword>
<keyword evidence="7" id="KW-0520">NAD</keyword>
<evidence type="ECO:0000256" key="5">
    <source>
        <dbReference type="ARBA" id="ARBA00022605"/>
    </source>
</evidence>
<dbReference type="AlphaFoldDB" id="A0A3B0QVV9"/>
<comment type="pathway">
    <text evidence="1">Amino-acid biosynthesis; L-serine biosynthesis; L-serine from 3-phospho-D-glycerate: step 1/3.</text>
</comment>
<reference evidence="11" key="1">
    <citation type="submission" date="2018-06" db="EMBL/GenBank/DDBJ databases">
        <authorList>
            <person name="Zhirakovskaya E."/>
        </authorList>
    </citation>
    <scope>NUCLEOTIDE SEQUENCE</scope>
</reference>
<proteinExistence type="inferred from homology"/>
<dbReference type="SUPFAM" id="SSF51735">
    <property type="entry name" value="NAD(P)-binding Rossmann-fold domains"/>
    <property type="match status" value="1"/>
</dbReference>
<dbReference type="Gene3D" id="3.40.50.720">
    <property type="entry name" value="NAD(P)-binding Rossmann-like Domain"/>
    <property type="match status" value="2"/>
</dbReference>
<evidence type="ECO:0000256" key="6">
    <source>
        <dbReference type="ARBA" id="ARBA00023002"/>
    </source>
</evidence>
<dbReference type="UniPathway" id="UPA00135">
    <property type="reaction ID" value="UER00196"/>
</dbReference>
<protein>
    <recommendedName>
        <fullName evidence="4">D-3-phosphoglycerate dehydrogenase</fullName>
        <ecNumber evidence="3">1.1.1.95</ecNumber>
    </recommendedName>
</protein>
<dbReference type="Gene3D" id="3.30.1330.90">
    <property type="entry name" value="D-3-phosphoglycerate dehydrogenase, domain 3"/>
    <property type="match status" value="1"/>
</dbReference>
<dbReference type="InterPro" id="IPR029009">
    <property type="entry name" value="ASB_dom_sf"/>
</dbReference>
<comment type="catalytic activity">
    <reaction evidence="9">
        <text>(2R)-3-phosphoglycerate + NAD(+) = 3-phosphooxypyruvate + NADH + H(+)</text>
        <dbReference type="Rhea" id="RHEA:12641"/>
        <dbReference type="ChEBI" id="CHEBI:15378"/>
        <dbReference type="ChEBI" id="CHEBI:18110"/>
        <dbReference type="ChEBI" id="CHEBI:57540"/>
        <dbReference type="ChEBI" id="CHEBI:57945"/>
        <dbReference type="ChEBI" id="CHEBI:58272"/>
        <dbReference type="EC" id="1.1.1.95"/>
    </reaction>
</comment>
<dbReference type="InterPro" id="IPR029753">
    <property type="entry name" value="D-isomer_DH_CS"/>
</dbReference>
<dbReference type="EMBL" id="UOEA01000064">
    <property type="protein sequence ID" value="VAV84321.1"/>
    <property type="molecule type" value="Genomic_DNA"/>
</dbReference>
<dbReference type="Pfam" id="PF00389">
    <property type="entry name" value="2-Hacid_dh"/>
    <property type="match status" value="1"/>
</dbReference>
<dbReference type="FunFam" id="3.40.50.720:FF:000021">
    <property type="entry name" value="D-3-phosphoglycerate dehydrogenase"/>
    <property type="match status" value="1"/>
</dbReference>
<dbReference type="PROSITE" id="PS00065">
    <property type="entry name" value="D_2_HYDROXYACID_DH_1"/>
    <property type="match status" value="1"/>
</dbReference>
<comment type="similarity">
    <text evidence="2">Belongs to the D-isomer specific 2-hydroxyacid dehydrogenase family.</text>
</comment>
<evidence type="ECO:0000256" key="7">
    <source>
        <dbReference type="ARBA" id="ARBA00023027"/>
    </source>
</evidence>
<dbReference type="FunFam" id="3.30.1330.90:FF:000003">
    <property type="entry name" value="D-3-phosphoglycerate dehydrogenase"/>
    <property type="match status" value="1"/>
</dbReference>
<evidence type="ECO:0000256" key="1">
    <source>
        <dbReference type="ARBA" id="ARBA00005216"/>
    </source>
</evidence>
<sequence length="527" mass="55811">MKVLISDGLSQAAVEILNNTEGIECIFDPKITPEDLLATINEYHGIALRSRTKVTAEVIAAGTNLKVIGRAGSGVDNIDVAAATQKGVIVMNTPGGNTVTTGEHAIAMMFALARNIPQATASMKSGKWDKKKFQGTELTGKTLGILGVGNIGSVVASRAQGLKMNVISYDPYISEDAAEKLGITLVGLDELYGQSDFLSIHVPLTNDTKNIVNKDAFSKMKKGINLIHCARGGIVCEADLAEAIKDGIVAGAALDVFEQEPTPADNPLLSMDEVIVTPHLGASTQEAQDNVAIAIAEQIADLLTTGSVRNALNVPSVPAEQLAALSPYISLAEKLGSFQGQLLTGGIEEIQVEYSGEVVSYDIAPITIACIKGILTPLLDEGVNYVNAPSVAEERGIKVTEVKSSRAIDFASSITIKIKTKEGENLIEGALFGKSEPRIVRINKFFLDAVPEGNLLVIHNEDKPGVIGEIGTLLGKNSVNIARLHLGRQTESAEALSVWNIDTPIEKEVMAKITALAYIISAKVVEL</sequence>
<dbReference type="PROSITE" id="PS51671">
    <property type="entry name" value="ACT"/>
    <property type="match status" value="1"/>
</dbReference>
<dbReference type="GO" id="GO:0004617">
    <property type="term" value="F:phosphoglycerate dehydrogenase activity"/>
    <property type="evidence" value="ECO:0007669"/>
    <property type="project" value="UniProtKB-EC"/>
</dbReference>
<organism evidence="11">
    <name type="scientific">hydrothermal vent metagenome</name>
    <dbReference type="NCBI Taxonomy" id="652676"/>
    <lineage>
        <taxon>unclassified sequences</taxon>
        <taxon>metagenomes</taxon>
        <taxon>ecological metagenomes</taxon>
    </lineage>
</organism>
<evidence type="ECO:0000256" key="9">
    <source>
        <dbReference type="ARBA" id="ARBA00048731"/>
    </source>
</evidence>
<dbReference type="NCBIfam" id="TIGR01327">
    <property type="entry name" value="PGDH"/>
    <property type="match status" value="1"/>
</dbReference>
<dbReference type="GO" id="GO:0006564">
    <property type="term" value="P:L-serine biosynthetic process"/>
    <property type="evidence" value="ECO:0007669"/>
    <property type="project" value="UniProtKB-KW"/>
</dbReference>
<dbReference type="SUPFAM" id="SSF55021">
    <property type="entry name" value="ACT-like"/>
    <property type="match status" value="1"/>
</dbReference>
<accession>A0A3B0QVV9</accession>
<evidence type="ECO:0000259" key="10">
    <source>
        <dbReference type="PROSITE" id="PS51671"/>
    </source>
</evidence>
<evidence type="ECO:0000256" key="3">
    <source>
        <dbReference type="ARBA" id="ARBA00013143"/>
    </source>
</evidence>
<dbReference type="Gene3D" id="3.30.70.260">
    <property type="match status" value="1"/>
</dbReference>
<dbReference type="SUPFAM" id="SSF143548">
    <property type="entry name" value="Serine metabolism enzymes domain"/>
    <property type="match status" value="1"/>
</dbReference>
<evidence type="ECO:0000313" key="11">
    <source>
        <dbReference type="EMBL" id="VAV84321.1"/>
    </source>
</evidence>
<evidence type="ECO:0000256" key="8">
    <source>
        <dbReference type="ARBA" id="ARBA00023299"/>
    </source>
</evidence>
<evidence type="ECO:0000256" key="4">
    <source>
        <dbReference type="ARBA" id="ARBA00021582"/>
    </source>
</evidence>
<evidence type="ECO:0000256" key="2">
    <source>
        <dbReference type="ARBA" id="ARBA00005854"/>
    </source>
</evidence>
<dbReference type="InterPro" id="IPR002912">
    <property type="entry name" value="ACT_dom"/>
</dbReference>
<dbReference type="InterPro" id="IPR006139">
    <property type="entry name" value="D-isomer_2_OHA_DH_cat_dom"/>
</dbReference>
<feature type="domain" description="ACT" evidence="10">
    <location>
        <begin position="455"/>
        <end position="527"/>
    </location>
</feature>
<dbReference type="InterPro" id="IPR006236">
    <property type="entry name" value="PGDH"/>
</dbReference>
<dbReference type="InterPro" id="IPR036291">
    <property type="entry name" value="NAD(P)-bd_dom_sf"/>
</dbReference>